<evidence type="ECO:0000313" key="2">
    <source>
        <dbReference type="Proteomes" id="UP000016584"/>
    </source>
</evidence>
<dbReference type="EMBL" id="ATDL01000018">
    <property type="protein sequence ID" value="ERJ58110.1"/>
    <property type="molecule type" value="Genomic_DNA"/>
</dbReference>
<evidence type="ECO:0008006" key="3">
    <source>
        <dbReference type="Google" id="ProtNLM"/>
    </source>
</evidence>
<dbReference type="STRING" id="1346330.M472_04965"/>
<reference evidence="1 2" key="1">
    <citation type="journal article" date="2013" name="Genome Announc.">
        <title>The Draft Genome Sequence of Sphingomonas paucimobilis Strain HER1398 (Proteobacteria), Host to the Giant PAU Phage, Indicates That It Is a Member of the Genus Sphingobacterium (Bacteroidetes).</title>
        <authorList>
            <person name="White R.A.III."/>
            <person name="Suttle C.A."/>
        </authorList>
    </citation>
    <scope>NUCLEOTIDE SEQUENCE [LARGE SCALE GENOMIC DNA]</scope>
    <source>
        <strain evidence="1 2">HER1398</strain>
    </source>
</reference>
<dbReference type="RefSeq" id="WP_021071590.1">
    <property type="nucleotide sequence ID" value="NZ_ATDL01000018.1"/>
</dbReference>
<dbReference type="Pfam" id="PF13479">
    <property type="entry name" value="AAA_24"/>
    <property type="match status" value="1"/>
</dbReference>
<gene>
    <name evidence="1" type="ORF">M472_04965</name>
</gene>
<dbReference type="eggNOG" id="COG0468">
    <property type="taxonomic scope" value="Bacteria"/>
</dbReference>
<protein>
    <recommendedName>
        <fullName evidence="3">AAA+ ATPase domain-containing protein</fullName>
    </recommendedName>
</protein>
<dbReference type="OrthoDB" id="1625426at2"/>
<dbReference type="PATRIC" id="fig|1346330.5.peg.3452"/>
<accession>U2HS67</accession>
<dbReference type="AlphaFoldDB" id="U2HS67"/>
<dbReference type="SUPFAM" id="SSF52540">
    <property type="entry name" value="P-loop containing nucleoside triphosphate hydrolases"/>
    <property type="match status" value="1"/>
</dbReference>
<dbReference type="Proteomes" id="UP000016584">
    <property type="component" value="Unassembled WGS sequence"/>
</dbReference>
<dbReference type="InterPro" id="IPR027417">
    <property type="entry name" value="P-loop_NTPase"/>
</dbReference>
<organism evidence="1 2">
    <name type="scientific">Sphingobacterium paucimobilis HER1398</name>
    <dbReference type="NCBI Taxonomy" id="1346330"/>
    <lineage>
        <taxon>Bacteria</taxon>
        <taxon>Pseudomonadati</taxon>
        <taxon>Bacteroidota</taxon>
        <taxon>Sphingobacteriia</taxon>
        <taxon>Sphingobacteriales</taxon>
        <taxon>Sphingobacteriaceae</taxon>
        <taxon>Sphingobacterium</taxon>
    </lineage>
</organism>
<proteinExistence type="predicted"/>
<keyword evidence="2" id="KW-1185">Reference proteome</keyword>
<sequence>MMIRKAERKSTKIKLALQGTAGSGKTFSSILIAKGLSQNNLSKVCIIDTENGSADLYSHLGDYNVISLSPPFTPEKYIEAIKVCEHSDQEVIIIDSISPCWDELLEFHATLLGNSFTNWNKVTPRHKKFIDYILQSPTHIIVTMRTKQDYVINQKDGKNIPEKIGLKAIQREGIDYEFTIVLELNSNHRATASKDRTGLFNDKSNLLLDASIGNKIIEWCCINTGIKTENIALQDLYNQIQSCSSIQNLYELYKTYPNTSQDLLADYEIRKKQLTKNTIIN</sequence>
<comment type="caution">
    <text evidence="1">The sequence shown here is derived from an EMBL/GenBank/DDBJ whole genome shotgun (WGS) entry which is preliminary data.</text>
</comment>
<evidence type="ECO:0000313" key="1">
    <source>
        <dbReference type="EMBL" id="ERJ58110.1"/>
    </source>
</evidence>
<name>U2HS67_9SPHI</name>